<evidence type="ECO:0000313" key="2">
    <source>
        <dbReference type="EMBL" id="XBX82882.1"/>
    </source>
</evidence>
<name>A0AAU7W986_9MICO</name>
<gene>
    <name evidence="2" type="ORF">ABIQ69_02875</name>
</gene>
<accession>A0AAU7W986</accession>
<dbReference type="AlphaFoldDB" id="A0AAU7W986"/>
<dbReference type="RefSeq" id="WP_350348898.1">
    <property type="nucleotide sequence ID" value="NZ_CP158374.1"/>
</dbReference>
<reference evidence="2" key="1">
    <citation type="submission" date="2024-05" db="EMBL/GenBank/DDBJ databases">
        <authorList>
            <person name="Yu L."/>
        </authorList>
    </citation>
    <scope>NUCLEOTIDE SEQUENCE</scope>
    <source>
        <strain evidence="2">G08B096</strain>
    </source>
</reference>
<protein>
    <recommendedName>
        <fullName evidence="3">Multidrug transporter</fullName>
    </recommendedName>
</protein>
<evidence type="ECO:0000256" key="1">
    <source>
        <dbReference type="SAM" id="MobiDB-lite"/>
    </source>
</evidence>
<evidence type="ECO:0008006" key="3">
    <source>
        <dbReference type="Google" id="ProtNLM"/>
    </source>
</evidence>
<feature type="region of interest" description="Disordered" evidence="1">
    <location>
        <begin position="1"/>
        <end position="71"/>
    </location>
</feature>
<organism evidence="2">
    <name type="scientific">Agromyces sp. G08B096</name>
    <dbReference type="NCBI Taxonomy" id="3156399"/>
    <lineage>
        <taxon>Bacteria</taxon>
        <taxon>Bacillati</taxon>
        <taxon>Actinomycetota</taxon>
        <taxon>Actinomycetes</taxon>
        <taxon>Micrococcales</taxon>
        <taxon>Microbacteriaceae</taxon>
        <taxon>Agromyces</taxon>
    </lineage>
</organism>
<feature type="compositionally biased region" description="Polar residues" evidence="1">
    <location>
        <begin position="1"/>
        <end position="12"/>
    </location>
</feature>
<proteinExistence type="predicted"/>
<sequence length="71" mass="7383">MTDTSTNAANPSDNRDEEDRANLPMTQLDEEEIAAHSEAASGRADAPDGEGVGIGGEPSRLPEDAGDADDR</sequence>
<dbReference type="EMBL" id="CP158374">
    <property type="protein sequence ID" value="XBX82882.1"/>
    <property type="molecule type" value="Genomic_DNA"/>
</dbReference>